<evidence type="ECO:0000256" key="1">
    <source>
        <dbReference type="ARBA" id="ARBA00022450"/>
    </source>
</evidence>
<reference evidence="5 6" key="1">
    <citation type="journal article" date="2020" name="Genomics">
        <title>Complete, high-quality genomes from long-read metagenomic sequencing of two wolf lichen thalli reveals enigmatic genome architecture.</title>
        <authorList>
            <person name="McKenzie S.K."/>
            <person name="Walston R.F."/>
            <person name="Allen J.L."/>
        </authorList>
    </citation>
    <scope>NUCLEOTIDE SEQUENCE [LARGE SCALE GENOMIC DNA]</scope>
    <source>
        <strain evidence="5">WasteWater1</strain>
    </source>
</reference>
<proteinExistence type="predicted"/>
<keyword evidence="1" id="KW-0596">Phosphopantetheine</keyword>
<dbReference type="SUPFAM" id="SSF56801">
    <property type="entry name" value="Acetyl-CoA synthetase-like"/>
    <property type="match status" value="1"/>
</dbReference>
<protein>
    <recommendedName>
        <fullName evidence="4">Carrier domain-containing protein</fullName>
    </recommendedName>
</protein>
<evidence type="ECO:0000313" key="6">
    <source>
        <dbReference type="Proteomes" id="UP000593566"/>
    </source>
</evidence>
<dbReference type="InterPro" id="IPR036736">
    <property type="entry name" value="ACP-like_sf"/>
</dbReference>
<comment type="caution">
    <text evidence="5">The sequence shown here is derived from an EMBL/GenBank/DDBJ whole genome shotgun (WGS) entry which is preliminary data.</text>
</comment>
<dbReference type="SUPFAM" id="SSF47336">
    <property type="entry name" value="ACP-like"/>
    <property type="match status" value="1"/>
</dbReference>
<dbReference type="InterPro" id="IPR045851">
    <property type="entry name" value="AMP-bd_C_sf"/>
</dbReference>
<dbReference type="GeneID" id="59335891"/>
<name>A0A8H6FIW4_9LECA</name>
<dbReference type="PANTHER" id="PTHR45527">
    <property type="entry name" value="NONRIBOSOMAL PEPTIDE SYNTHETASE"/>
    <property type="match status" value="1"/>
</dbReference>
<evidence type="ECO:0000256" key="3">
    <source>
        <dbReference type="ARBA" id="ARBA00022598"/>
    </source>
</evidence>
<gene>
    <name evidence="5" type="ORF">HO133_007492</name>
</gene>
<keyword evidence="6" id="KW-1185">Reference proteome</keyword>
<evidence type="ECO:0000256" key="2">
    <source>
        <dbReference type="ARBA" id="ARBA00022553"/>
    </source>
</evidence>
<dbReference type="InterPro" id="IPR006162">
    <property type="entry name" value="Ppantetheine_attach_site"/>
</dbReference>
<dbReference type="PROSITE" id="PS50075">
    <property type="entry name" value="CARRIER"/>
    <property type="match status" value="1"/>
</dbReference>
<accession>A0A8H6FIW4</accession>
<sequence>MPQEGVEGVAWSAAMRSQLERIVAGLDEKLADCLPAYMVPSAYIPVRQMPMTVSAKTDRKRLREIGSSLSVEQLAAFEATGDEKRAPSTEMERRLQTLWATTLSLDTEKIGAGDSFFRMGGDSVSAMKLVGAARLEGVSLTVTDVFRKPRLSDMAVEATSMAGGESELAELASFSLLDDRLSVLHTSIRSRKDPTTAQTH</sequence>
<dbReference type="GO" id="GO:0043041">
    <property type="term" value="P:amino acid activation for nonribosomal peptide biosynthetic process"/>
    <property type="evidence" value="ECO:0007669"/>
    <property type="project" value="TreeGrafter"/>
</dbReference>
<dbReference type="Gene3D" id="3.30.300.30">
    <property type="match status" value="1"/>
</dbReference>
<keyword evidence="3" id="KW-0436">Ligase</keyword>
<dbReference type="GO" id="GO:0016874">
    <property type="term" value="F:ligase activity"/>
    <property type="evidence" value="ECO:0007669"/>
    <property type="project" value="UniProtKB-KW"/>
</dbReference>
<dbReference type="Gene3D" id="1.10.1200.10">
    <property type="entry name" value="ACP-like"/>
    <property type="match status" value="1"/>
</dbReference>
<dbReference type="FunFam" id="1.10.1200.10:FF:000005">
    <property type="entry name" value="Nonribosomal peptide synthetase 1"/>
    <property type="match status" value="1"/>
</dbReference>
<dbReference type="PANTHER" id="PTHR45527:SF3">
    <property type="entry name" value="SIDEROPHORE SYNTHETASE (EUROFUNG)"/>
    <property type="match status" value="1"/>
</dbReference>
<dbReference type="Pfam" id="PF00550">
    <property type="entry name" value="PP-binding"/>
    <property type="match status" value="1"/>
</dbReference>
<keyword evidence="2" id="KW-0597">Phosphoprotein</keyword>
<dbReference type="AlphaFoldDB" id="A0A8H6FIW4"/>
<evidence type="ECO:0000313" key="5">
    <source>
        <dbReference type="EMBL" id="KAF6229376.1"/>
    </source>
</evidence>
<dbReference type="GO" id="GO:0005737">
    <property type="term" value="C:cytoplasm"/>
    <property type="evidence" value="ECO:0007669"/>
    <property type="project" value="TreeGrafter"/>
</dbReference>
<dbReference type="InterPro" id="IPR009081">
    <property type="entry name" value="PP-bd_ACP"/>
</dbReference>
<dbReference type="PROSITE" id="PS00012">
    <property type="entry name" value="PHOSPHOPANTETHEINE"/>
    <property type="match status" value="1"/>
</dbReference>
<evidence type="ECO:0000259" key="4">
    <source>
        <dbReference type="PROSITE" id="PS50075"/>
    </source>
</evidence>
<dbReference type="GO" id="GO:0031177">
    <property type="term" value="F:phosphopantetheine binding"/>
    <property type="evidence" value="ECO:0007669"/>
    <property type="project" value="TreeGrafter"/>
</dbReference>
<dbReference type="Proteomes" id="UP000593566">
    <property type="component" value="Unassembled WGS sequence"/>
</dbReference>
<feature type="domain" description="Carrier" evidence="4">
    <location>
        <begin position="86"/>
        <end position="162"/>
    </location>
</feature>
<dbReference type="EMBL" id="JACCJB010000003">
    <property type="protein sequence ID" value="KAF6229376.1"/>
    <property type="molecule type" value="Genomic_DNA"/>
</dbReference>
<dbReference type="RefSeq" id="XP_037157018.1">
    <property type="nucleotide sequence ID" value="XM_037298383.1"/>
</dbReference>
<organism evidence="5 6">
    <name type="scientific">Letharia lupina</name>
    <dbReference type="NCBI Taxonomy" id="560253"/>
    <lineage>
        <taxon>Eukaryota</taxon>
        <taxon>Fungi</taxon>
        <taxon>Dikarya</taxon>
        <taxon>Ascomycota</taxon>
        <taxon>Pezizomycotina</taxon>
        <taxon>Lecanoromycetes</taxon>
        <taxon>OSLEUM clade</taxon>
        <taxon>Lecanoromycetidae</taxon>
        <taxon>Lecanorales</taxon>
        <taxon>Lecanorineae</taxon>
        <taxon>Parmeliaceae</taxon>
        <taxon>Letharia</taxon>
    </lineage>
</organism>
<dbReference type="GO" id="GO:0044550">
    <property type="term" value="P:secondary metabolite biosynthetic process"/>
    <property type="evidence" value="ECO:0007669"/>
    <property type="project" value="TreeGrafter"/>
</dbReference>